<evidence type="ECO:0000313" key="2">
    <source>
        <dbReference type="Proteomes" id="UP000245535"/>
    </source>
</evidence>
<protein>
    <submittedName>
        <fullName evidence="1">Uncharacterized protein</fullName>
    </submittedName>
</protein>
<dbReference type="Proteomes" id="UP000245535">
    <property type="component" value="Unassembled WGS sequence"/>
</dbReference>
<organism evidence="1 2">
    <name type="scientific">Sediminitomix flava</name>
    <dbReference type="NCBI Taxonomy" id="379075"/>
    <lineage>
        <taxon>Bacteria</taxon>
        <taxon>Pseudomonadati</taxon>
        <taxon>Bacteroidota</taxon>
        <taxon>Cytophagia</taxon>
        <taxon>Cytophagales</taxon>
        <taxon>Flammeovirgaceae</taxon>
        <taxon>Sediminitomix</taxon>
    </lineage>
</organism>
<keyword evidence="2" id="KW-1185">Reference proteome</keyword>
<sequence>MLLSTKLLTYLFFVLCIFSTQLLRAQKTPKEIAQDLANPITSQINLPFQNSSDFDIGSLRGSRNSFFMQPTIPFNFNDNLSLILRLTVPLLAQYNITGSAEKEIGLSDIVSTFLLRPTSDKAKLQWAVGSVMIFPSGTDPKISSEKFSIGPTAAIIKRTNGLTIGALAYQIWSVAGERSRADINRFFLFPFLIYNWKTGSGFRVNMEYTRNWDSKNSFFWVTPFLTALTIIGKRKLQIGIGPRFNLVAPNGSRANWGIRSSITLLPKNR</sequence>
<name>A0A316A286_SEDFL</name>
<reference evidence="1 2" key="1">
    <citation type="submission" date="2018-03" db="EMBL/GenBank/DDBJ databases">
        <title>Genomic Encyclopedia of Archaeal and Bacterial Type Strains, Phase II (KMG-II): from individual species to whole genera.</title>
        <authorList>
            <person name="Goeker M."/>
        </authorList>
    </citation>
    <scope>NUCLEOTIDE SEQUENCE [LARGE SCALE GENOMIC DNA]</scope>
    <source>
        <strain evidence="1 2">DSM 28229</strain>
    </source>
</reference>
<accession>A0A316A286</accession>
<evidence type="ECO:0000313" key="1">
    <source>
        <dbReference type="EMBL" id="PWJ43807.1"/>
    </source>
</evidence>
<comment type="caution">
    <text evidence="1">The sequence shown here is derived from an EMBL/GenBank/DDBJ whole genome shotgun (WGS) entry which is preliminary data.</text>
</comment>
<dbReference type="AlphaFoldDB" id="A0A316A286"/>
<proteinExistence type="predicted"/>
<dbReference type="EMBL" id="QGDO01000001">
    <property type="protein sequence ID" value="PWJ43807.1"/>
    <property type="molecule type" value="Genomic_DNA"/>
</dbReference>
<gene>
    <name evidence="1" type="ORF">BC781_101153</name>
</gene>